<dbReference type="EnsemblPlants" id="OPUNC03G19370.1">
    <property type="protein sequence ID" value="OPUNC03G19370.1"/>
    <property type="gene ID" value="OPUNC03G19370"/>
</dbReference>
<sequence>MIPGDLPRSEKIEPMKDHLLLDAYLEFDSNMVEVMVIARNEVGEAGRSSRKDLNDNLIRGRLRVETPLLAEGDYHFELNGEAMNLPLTIMIEPFDKVAVIKQKASCYGILVAA</sequence>
<accession>A0A0E0KER6</accession>
<organism evidence="1">
    <name type="scientific">Oryza punctata</name>
    <name type="common">Red rice</name>
    <dbReference type="NCBI Taxonomy" id="4537"/>
    <lineage>
        <taxon>Eukaryota</taxon>
        <taxon>Viridiplantae</taxon>
        <taxon>Streptophyta</taxon>
        <taxon>Embryophyta</taxon>
        <taxon>Tracheophyta</taxon>
        <taxon>Spermatophyta</taxon>
        <taxon>Magnoliopsida</taxon>
        <taxon>Liliopsida</taxon>
        <taxon>Poales</taxon>
        <taxon>Poaceae</taxon>
        <taxon>BOP clade</taxon>
        <taxon>Oryzoideae</taxon>
        <taxon>Oryzeae</taxon>
        <taxon>Oryzinae</taxon>
        <taxon>Oryza</taxon>
    </lineage>
</organism>
<keyword evidence="2" id="KW-1185">Reference proteome</keyword>
<name>A0A0E0KER6_ORYPU</name>
<reference evidence="1" key="2">
    <citation type="submission" date="2018-05" db="EMBL/GenBank/DDBJ databases">
        <title>OpunRS2 (Oryza punctata Reference Sequence Version 2).</title>
        <authorList>
            <person name="Zhang J."/>
            <person name="Kudrna D."/>
            <person name="Lee S."/>
            <person name="Talag J."/>
            <person name="Welchert J."/>
            <person name="Wing R.A."/>
        </authorList>
    </citation>
    <scope>NUCLEOTIDE SEQUENCE [LARGE SCALE GENOMIC DNA]</scope>
</reference>
<dbReference type="Proteomes" id="UP000026962">
    <property type="component" value="Chromosome 3"/>
</dbReference>
<reference evidence="1" key="1">
    <citation type="submission" date="2015-04" db="UniProtKB">
        <authorList>
            <consortium name="EnsemblPlants"/>
        </authorList>
    </citation>
    <scope>IDENTIFICATION</scope>
</reference>
<evidence type="ECO:0000313" key="1">
    <source>
        <dbReference type="EnsemblPlants" id="OPUNC03G19370.1"/>
    </source>
</evidence>
<dbReference type="HOGENOM" id="CLU_2137550_0_0_1"/>
<dbReference type="AlphaFoldDB" id="A0A0E0KER6"/>
<evidence type="ECO:0000313" key="2">
    <source>
        <dbReference type="Proteomes" id="UP000026962"/>
    </source>
</evidence>
<protein>
    <submittedName>
        <fullName evidence="1">Uncharacterized protein</fullName>
    </submittedName>
</protein>
<dbReference type="Gramene" id="OPUNC03G19370.1">
    <property type="protein sequence ID" value="OPUNC03G19370.1"/>
    <property type="gene ID" value="OPUNC03G19370"/>
</dbReference>
<proteinExistence type="predicted"/>